<evidence type="ECO:0000313" key="3">
    <source>
        <dbReference type="EMBL" id="KNA00523.1"/>
    </source>
</evidence>
<dbReference type="EMBL" id="KQ235324">
    <property type="protein sequence ID" value="KNA00523.1"/>
    <property type="molecule type" value="Genomic_DNA"/>
</dbReference>
<proteinExistence type="predicted"/>
<dbReference type="PANTHER" id="PTHR47219">
    <property type="entry name" value="RAB GTPASE-ACTIVATING PROTEIN 1-LIKE"/>
    <property type="match status" value="1"/>
</dbReference>
<dbReference type="OrthoDB" id="294251at2759"/>
<reference evidence="3 4" key="1">
    <citation type="submission" date="2011-09" db="EMBL/GenBank/DDBJ databases">
        <title>The Genome Sequence of Plasmodium vivax North Korean.</title>
        <authorList>
            <consortium name="The Broad Institute Genome Sequencing Platform"/>
            <consortium name="The Broad Institute Genome Sequencing Center for Infectious Disease"/>
            <person name="Neafsey D."/>
            <person name="Carlton J."/>
            <person name="Barnwell J."/>
            <person name="Collins W."/>
            <person name="Escalante A."/>
            <person name="Mullikin J."/>
            <person name="Saul A."/>
            <person name="Guigo R."/>
            <person name="Camara F."/>
            <person name="Young S.K."/>
            <person name="Zeng Q."/>
            <person name="Gargeya S."/>
            <person name="Fitzgerald M."/>
            <person name="Haas B."/>
            <person name="Abouelleil A."/>
            <person name="Alvarado L."/>
            <person name="Arachchi H.M."/>
            <person name="Berlin A."/>
            <person name="Brown A."/>
            <person name="Chapman S.B."/>
            <person name="Chen Z."/>
            <person name="Dunbar C."/>
            <person name="Freedman E."/>
            <person name="Gearin G."/>
            <person name="Gellesch M."/>
            <person name="Goldberg J."/>
            <person name="Griggs A."/>
            <person name="Gujja S."/>
            <person name="Heiman D."/>
            <person name="Howarth C."/>
            <person name="Larson L."/>
            <person name="Lui A."/>
            <person name="MacDonald P.J.P."/>
            <person name="Montmayeur A."/>
            <person name="Murphy C."/>
            <person name="Neiman D."/>
            <person name="Pearson M."/>
            <person name="Priest M."/>
            <person name="Roberts A."/>
            <person name="Saif S."/>
            <person name="Shea T."/>
            <person name="Shenoy N."/>
            <person name="Sisk P."/>
            <person name="Stolte C."/>
            <person name="Sykes S."/>
            <person name="Wortman J."/>
            <person name="Nusbaum C."/>
            <person name="Birren B."/>
        </authorList>
    </citation>
    <scope>NUCLEOTIDE SEQUENCE [LARGE SCALE GENOMIC DNA]</scope>
    <source>
        <strain evidence="3 4">North Korean</strain>
    </source>
</reference>
<dbReference type="Gene3D" id="1.10.472.80">
    <property type="entry name" value="Ypt/Rab-GAP domain of gyp1p, domain 3"/>
    <property type="match status" value="1"/>
</dbReference>
<dbReference type="InterPro" id="IPR000195">
    <property type="entry name" value="Rab-GAP-TBC_dom"/>
</dbReference>
<dbReference type="Pfam" id="PF00566">
    <property type="entry name" value="RabGAP-TBC"/>
    <property type="match status" value="1"/>
</dbReference>
<feature type="compositionally biased region" description="Acidic residues" evidence="1">
    <location>
        <begin position="1129"/>
        <end position="1148"/>
    </location>
</feature>
<dbReference type="Proteomes" id="UP000053239">
    <property type="component" value="Unassembled WGS sequence"/>
</dbReference>
<feature type="compositionally biased region" description="Basic and acidic residues" evidence="1">
    <location>
        <begin position="931"/>
        <end position="944"/>
    </location>
</feature>
<feature type="compositionally biased region" description="Basic and acidic residues" evidence="1">
    <location>
        <begin position="1160"/>
        <end position="1169"/>
    </location>
</feature>
<dbReference type="FunFam" id="1.10.472.80:FF:000053">
    <property type="entry name" value="TBC domain-containing protein"/>
    <property type="match status" value="1"/>
</dbReference>
<sequence length="1235" mass="140316">MGDPNAVELRPIDEDHSERDKQSGNAGDRKKPHRRKESLNKRKENAHGSHTGDRQGSQSRGHSDAQRRRQNGHHRRDGSGRGSAEPSRGESGASAGEAAKEATSEAANRTSNQTPNQTPNQTANEAANEAAGETLRARERRGRGPSEGPDNSTCADLDEETKFMENWEETQKRIYDPTIGLRRHYTNELLSCGEKNNIRVLEKWSSMINRDINWFMKTHRTTFLRRVKRGIPQKYRWKVWFQITNSKILLNKFQKKYYFLSKKKSNYTNLIMIDISRTFPELLIFDKYAQEQLFRILNAYSNFEPSVGYCQGMNFLVGLLLIVSNFNEIETFCVLVSLMNNYHLKEFYKEKFPLLNRYIYLFEKILQCEVPDLVDHFNREEVFPPVYLHQWLLTLFIASLPIKSVIVIWDYLFSTSIKTILIISVALLKILKSYLMKHKFEKILKLLKSLKYNESNDDILIAKLLIKKSESVNLNPELSFLFDNIEREDIPFDGQFKFFIGDINNCHFTHVEEQAATNGKAVTDGTNKDQTRTSNWERPCPATSTPGSFTPGSFSPGSFSPGSFSPGSFSPGSFSPGSFSPVSFTPSTFSPSNFVALDGVPLLNFFSNRVLKRDSKAERQGEGKSPQGKAARGKSHTPRRSPKPQRAQEGDAKELTPPSQCDRREGKKNQHDRKYDEEIQDGEEAEQTARDRNMNTFYYKILSSNEKNLKKKKNNATVNSQNSSNETGNGIFSNSTSQTHRTHHHVKSSSVPRSLPMGGSKSKGITLNSGSGAYCASGRGRQPLRSTDKKGSKGKKVNLQKGMLSTPLDSCPSSYEEKGSTPLNCDRGEGAAGENHQRAPLSGQRGKRSPRVGSDEPGQGATSNGARMEKDVAEDRARTNARYYQMDDSYVSEDDLSSFNVAGQQIVKNRKKGRHSHGRGEKRNGGQGDYTEEHHSDEEDEQADQHLLCKSDSFVEFNRRKKCDQGGKKQDAGEKYNLLQRKYVTYPNGEEESGTRNNSRCTSLEENLQTKHARLSKERKSLTGSLKRHAYYYNQSDANNEGYYYPYRENSAQRDEGYWLRDDDNPAENLITGKVKQFEKKMNEEEEQEISNAKELRRKKGGQTAEGMRKKKKKKKKKDSNVGQHGEDGNEEDEIEEEDDDEEEEEESIFSISQYINPDDSEKKQNSEEKNNGLGIFNLIHSYAKDSSWFDVSSINKYYQFGKTSGDMELDDINADNERENKGRHAPGEKRHDGK</sequence>
<dbReference type="Gene3D" id="1.10.8.270">
    <property type="entry name" value="putative rabgap domain of human tbc1 domain family member 14 like domains"/>
    <property type="match status" value="1"/>
</dbReference>
<accession>A0A0J9U0C8</accession>
<feature type="compositionally biased region" description="Polar residues" evidence="1">
    <location>
        <begin position="716"/>
        <end position="739"/>
    </location>
</feature>
<feature type="region of interest" description="Disordered" evidence="1">
    <location>
        <begin position="906"/>
        <end position="944"/>
    </location>
</feature>
<feature type="compositionally biased region" description="Basic and acidic residues" evidence="1">
    <location>
        <begin position="661"/>
        <end position="677"/>
    </location>
</feature>
<gene>
    <name evidence="3" type="ORF">PVNG_04680</name>
</gene>
<dbReference type="SMART" id="SM00164">
    <property type="entry name" value="TBC"/>
    <property type="match status" value="1"/>
</dbReference>
<evidence type="ECO:0000259" key="2">
    <source>
        <dbReference type="PROSITE" id="PS50086"/>
    </source>
</evidence>
<protein>
    <submittedName>
        <fullName evidence="3">TBC domain-containing protein</fullName>
    </submittedName>
</protein>
<feature type="region of interest" description="Disordered" evidence="1">
    <location>
        <begin position="614"/>
        <end position="691"/>
    </location>
</feature>
<dbReference type="SUPFAM" id="SSF47923">
    <property type="entry name" value="Ypt/Rab-GAP domain of gyp1p"/>
    <property type="match status" value="2"/>
</dbReference>
<dbReference type="GO" id="GO:0005096">
    <property type="term" value="F:GTPase activator activity"/>
    <property type="evidence" value="ECO:0007669"/>
    <property type="project" value="TreeGrafter"/>
</dbReference>
<feature type="compositionally biased region" description="Basic and acidic residues" evidence="1">
    <location>
        <begin position="1216"/>
        <end position="1235"/>
    </location>
</feature>
<dbReference type="PROSITE" id="PS50086">
    <property type="entry name" value="TBC_RABGAP"/>
    <property type="match status" value="1"/>
</dbReference>
<feature type="compositionally biased region" description="Low complexity" evidence="1">
    <location>
        <begin position="82"/>
        <end position="97"/>
    </location>
</feature>
<feature type="compositionally biased region" description="Basic and acidic residues" evidence="1">
    <location>
        <begin position="10"/>
        <end position="22"/>
    </location>
</feature>
<dbReference type="FunFam" id="1.10.8.270:FF:000033">
    <property type="entry name" value="GTPase-activating protein, putative"/>
    <property type="match status" value="1"/>
</dbReference>
<dbReference type="GO" id="GO:0031267">
    <property type="term" value="F:small GTPase binding"/>
    <property type="evidence" value="ECO:0007669"/>
    <property type="project" value="TreeGrafter"/>
</dbReference>
<feature type="compositionally biased region" description="Low complexity" evidence="1">
    <location>
        <begin position="543"/>
        <end position="557"/>
    </location>
</feature>
<feature type="domain" description="Rab-GAP TBC" evidence="2">
    <location>
        <begin position="230"/>
        <end position="416"/>
    </location>
</feature>
<organism evidence="3 4">
    <name type="scientific">Plasmodium vivax North Korean</name>
    <dbReference type="NCBI Taxonomy" id="1035514"/>
    <lineage>
        <taxon>Eukaryota</taxon>
        <taxon>Sar</taxon>
        <taxon>Alveolata</taxon>
        <taxon>Apicomplexa</taxon>
        <taxon>Aconoidasida</taxon>
        <taxon>Haemosporida</taxon>
        <taxon>Plasmodiidae</taxon>
        <taxon>Plasmodium</taxon>
        <taxon>Plasmodium (Plasmodium)</taxon>
    </lineage>
</organism>
<feature type="compositionally biased region" description="Basic residues" evidence="1">
    <location>
        <begin position="631"/>
        <end position="643"/>
    </location>
</feature>
<feature type="compositionally biased region" description="Basic and acidic residues" evidence="1">
    <location>
        <begin position="37"/>
        <end position="53"/>
    </location>
</feature>
<dbReference type="InterPro" id="IPR050302">
    <property type="entry name" value="Rab_GAP_TBC_domain"/>
</dbReference>
<evidence type="ECO:0000256" key="1">
    <source>
        <dbReference type="SAM" id="MobiDB-lite"/>
    </source>
</evidence>
<feature type="region of interest" description="Disordered" evidence="1">
    <location>
        <begin position="1205"/>
        <end position="1235"/>
    </location>
</feature>
<feature type="compositionally biased region" description="Basic residues" evidence="1">
    <location>
        <begin position="908"/>
        <end position="917"/>
    </location>
</feature>
<feature type="compositionally biased region" description="Low complexity" evidence="1">
    <location>
        <begin position="123"/>
        <end position="134"/>
    </location>
</feature>
<feature type="region of interest" description="Disordered" evidence="1">
    <location>
        <begin position="1"/>
        <end position="155"/>
    </location>
</feature>
<feature type="region of interest" description="Disordered" evidence="1">
    <location>
        <begin position="517"/>
        <end position="557"/>
    </location>
</feature>
<feature type="compositionally biased region" description="Polar residues" evidence="1">
    <location>
        <begin position="108"/>
        <end position="122"/>
    </location>
</feature>
<dbReference type="AlphaFoldDB" id="A0A0J9U0C8"/>
<feature type="region of interest" description="Disordered" evidence="1">
    <location>
        <begin position="709"/>
        <end position="873"/>
    </location>
</feature>
<dbReference type="PANTHER" id="PTHR47219:SF9">
    <property type="entry name" value="GTPASE ACTIVATING PROTEIN AND CENTROSOME-ASSOCIATED, ISOFORM B"/>
    <property type="match status" value="1"/>
</dbReference>
<feature type="compositionally biased region" description="Basic residues" evidence="1">
    <location>
        <begin position="1109"/>
        <end position="1118"/>
    </location>
</feature>
<evidence type="ECO:0000313" key="4">
    <source>
        <dbReference type="Proteomes" id="UP000053239"/>
    </source>
</evidence>
<name>A0A0J9U0C8_PLAVI</name>
<dbReference type="InterPro" id="IPR035969">
    <property type="entry name" value="Rab-GAP_TBC_sf"/>
</dbReference>
<feature type="region of interest" description="Disordered" evidence="1">
    <location>
        <begin position="1080"/>
        <end position="1169"/>
    </location>
</feature>